<dbReference type="InterPro" id="IPR026216">
    <property type="entry name" value="HDA3"/>
</dbReference>
<dbReference type="GO" id="GO:0005829">
    <property type="term" value="C:cytosol"/>
    <property type="evidence" value="ECO:0007669"/>
    <property type="project" value="EnsemblFungi"/>
</dbReference>
<dbReference type="OrthoDB" id="3647690at2759"/>
<dbReference type="GO" id="GO:0003677">
    <property type="term" value="F:DNA binding"/>
    <property type="evidence" value="ECO:0007669"/>
    <property type="project" value="EnsemblFungi"/>
</dbReference>
<dbReference type="KEGG" id="ncs:NCAS_0A15180"/>
<dbReference type="InterPro" id="IPR021006">
    <property type="entry name" value="Hda2/3"/>
</dbReference>
<dbReference type="Gene3D" id="3.40.50.12360">
    <property type="match status" value="1"/>
</dbReference>
<name>G0V9C5_NAUCA</name>
<dbReference type="eggNOG" id="ENOG502QT9V">
    <property type="taxonomic scope" value="Eukaryota"/>
</dbReference>
<dbReference type="RefSeq" id="XP_003674454.1">
    <property type="nucleotide sequence ID" value="XM_003674406.1"/>
</dbReference>
<evidence type="ECO:0008006" key="4">
    <source>
        <dbReference type="Google" id="ProtNLM"/>
    </source>
</evidence>
<dbReference type="GO" id="GO:0031047">
    <property type="term" value="P:regulatory ncRNA-mediated gene silencing"/>
    <property type="evidence" value="ECO:0007669"/>
    <property type="project" value="EnsemblFungi"/>
</dbReference>
<gene>
    <name evidence="2" type="primary">NCAS0A15180</name>
    <name evidence="2" type="ordered locus">NCAS_0A15180</name>
</gene>
<dbReference type="GO" id="GO:0000122">
    <property type="term" value="P:negative regulation of transcription by RNA polymerase II"/>
    <property type="evidence" value="ECO:0007669"/>
    <property type="project" value="EnsemblFungi"/>
</dbReference>
<dbReference type="GO" id="GO:0003682">
    <property type="term" value="F:chromatin binding"/>
    <property type="evidence" value="ECO:0007669"/>
    <property type="project" value="EnsemblFungi"/>
</dbReference>
<dbReference type="Pfam" id="PF11496">
    <property type="entry name" value="HDA2-3"/>
    <property type="match status" value="1"/>
</dbReference>
<dbReference type="PRINTS" id="PR02093">
    <property type="entry name" value="HDA1SUBUNIT3"/>
</dbReference>
<dbReference type="InterPro" id="IPR038609">
    <property type="entry name" value="HDA1_su2/3_sf"/>
</dbReference>
<organism evidence="2 3">
    <name type="scientific">Naumovozyma castellii</name>
    <name type="common">Yeast</name>
    <name type="synonym">Saccharomyces castellii</name>
    <dbReference type="NCBI Taxonomy" id="27288"/>
    <lineage>
        <taxon>Eukaryota</taxon>
        <taxon>Fungi</taxon>
        <taxon>Dikarya</taxon>
        <taxon>Ascomycota</taxon>
        <taxon>Saccharomycotina</taxon>
        <taxon>Saccharomycetes</taxon>
        <taxon>Saccharomycetales</taxon>
        <taxon>Saccharomycetaceae</taxon>
        <taxon>Naumovozyma</taxon>
    </lineage>
</organism>
<dbReference type="AlphaFoldDB" id="G0V9C5"/>
<evidence type="ECO:0000313" key="2">
    <source>
        <dbReference type="EMBL" id="CCC68076.1"/>
    </source>
</evidence>
<dbReference type="GO" id="GO:0007059">
    <property type="term" value="P:chromosome segregation"/>
    <property type="evidence" value="ECO:0007669"/>
    <property type="project" value="EnsemblFungi"/>
</dbReference>
<keyword evidence="3" id="KW-1185">Reference proteome</keyword>
<dbReference type="FunCoup" id="G0V9C5">
    <property type="interactions" value="75"/>
</dbReference>
<dbReference type="HOGENOM" id="CLU_026579_0_0_1"/>
<evidence type="ECO:0000256" key="1">
    <source>
        <dbReference type="SAM" id="Coils"/>
    </source>
</evidence>
<feature type="coiled-coil region" evidence="1">
    <location>
        <begin position="592"/>
        <end position="619"/>
    </location>
</feature>
<dbReference type="GO" id="GO:0070823">
    <property type="term" value="C:HDA1 complex"/>
    <property type="evidence" value="ECO:0007669"/>
    <property type="project" value="EnsemblFungi"/>
</dbReference>
<reference key="2">
    <citation type="submission" date="2011-08" db="EMBL/GenBank/DDBJ databases">
        <title>Genome sequence of Naumovozyma castellii.</title>
        <authorList>
            <person name="Gordon J.L."/>
            <person name="Armisen D."/>
            <person name="Proux-Wera E."/>
            <person name="OhEigeartaigh S.S."/>
            <person name="Byrne K.P."/>
            <person name="Wolfe K.H."/>
        </authorList>
    </citation>
    <scope>NUCLEOTIDE SEQUENCE</scope>
    <source>
        <strain>Type strain:CBS 4309</strain>
    </source>
</reference>
<keyword evidence="1" id="KW-0175">Coiled coil</keyword>
<reference evidence="2 3" key="1">
    <citation type="journal article" date="2011" name="Proc. Natl. Acad. Sci. U.S.A.">
        <title>Evolutionary erosion of yeast sex chromosomes by mating-type switching accidents.</title>
        <authorList>
            <person name="Gordon J.L."/>
            <person name="Armisen D."/>
            <person name="Proux-Wera E."/>
            <person name="Oheigeartaigh S.S."/>
            <person name="Byrne K.P."/>
            <person name="Wolfe K.H."/>
        </authorList>
    </citation>
    <scope>NUCLEOTIDE SEQUENCE [LARGE SCALE GENOMIC DNA]</scope>
    <source>
        <strain evidence="3">ATCC 76901 / BCRC 22586 / CBS 4309 / NBRC 1992 / NRRL Y-12630</strain>
    </source>
</reference>
<sequence>MDLLKILDTKPIPSIADARTLGVTGNTSGDYWLPTTMCLYQKELTDQIVSLHYSDILRYFETQDYKEDVVLESMRTMCQNSEYVSTHPYLLINHFMPKSLITKDIPLNLADTSGKFAILRDLINLVQEYETNTAIVCKAGRTMDLLEALLLGNKVNIKRYDGQSIKTKNKVRNYSCSCHLFPSDDWDVSKFPIKGPNQFDMLICLDNTFDKTKEDMQKILKHCRNKRKIDDRPPIVRLITINSIDHCKLFFGKQFQPTSRQYLEKITAAVVVLRDRVGTLPPDLRPIYAQKLTYLLDWLENPSIPWPLPDIYPIKNYNSMDVERSLLTEVHYSKRENKLEEAFQAKKRGRPKLDHGATDSVKKTSFYISKRLKNDYSTNPLKQDMSQLTGISTGNESSDLDYHLSSGIITHKLLQSIGEAYDENDAQIKELMDFQELDPVEGDHVIFYQAEKVKVSEKLEVSNKNITDDTNKIKDMELANLEKYEKTQQLNLNIVKYLETLANKEGKLLDMKVLFSKSRTLQEDIEREERLNSSRDTENEYMRKEIEKVSVSLKETAQEIEKVQEGSAEVETSLQALLEATGTQKVDVLSNITAFEENIEIQKIEYQNLKSELSELLTRLGKLPTHRVRTGNNNQGLSRRHNK</sequence>
<dbReference type="STRING" id="1064592.G0V9C5"/>
<dbReference type="GO" id="GO:0004407">
    <property type="term" value="F:histone deacetylase activity"/>
    <property type="evidence" value="ECO:0007669"/>
    <property type="project" value="EnsemblFungi"/>
</dbReference>
<dbReference type="EMBL" id="HE576752">
    <property type="protein sequence ID" value="CCC68076.1"/>
    <property type="molecule type" value="Genomic_DNA"/>
</dbReference>
<proteinExistence type="predicted"/>
<evidence type="ECO:0000313" key="3">
    <source>
        <dbReference type="Proteomes" id="UP000001640"/>
    </source>
</evidence>
<dbReference type="Proteomes" id="UP000001640">
    <property type="component" value="Chromosome 1"/>
</dbReference>
<accession>G0V9C5</accession>
<dbReference type="OMA" id="GDYWLPT"/>
<dbReference type="InParanoid" id="G0V9C5"/>
<dbReference type="GeneID" id="96901551"/>
<protein>
    <recommendedName>
        <fullName evidence="4">HDA1 complex subunit 3</fullName>
    </recommendedName>
</protein>